<evidence type="ECO:0000313" key="2">
    <source>
        <dbReference type="Proteomes" id="UP000789702"/>
    </source>
</evidence>
<protein>
    <submittedName>
        <fullName evidence="1">14634_t:CDS:1</fullName>
    </submittedName>
</protein>
<accession>A0ACA9LLS5</accession>
<gene>
    <name evidence="1" type="ORF">DHETER_LOCUS4668</name>
</gene>
<reference evidence="1" key="1">
    <citation type="submission" date="2021-06" db="EMBL/GenBank/DDBJ databases">
        <authorList>
            <person name="Kallberg Y."/>
            <person name="Tangrot J."/>
            <person name="Rosling A."/>
        </authorList>
    </citation>
    <scope>NUCLEOTIDE SEQUENCE</scope>
    <source>
        <strain evidence="1">IL203A</strain>
    </source>
</reference>
<comment type="caution">
    <text evidence="1">The sequence shown here is derived from an EMBL/GenBank/DDBJ whole genome shotgun (WGS) entry which is preliminary data.</text>
</comment>
<dbReference type="Proteomes" id="UP000789702">
    <property type="component" value="Unassembled WGS sequence"/>
</dbReference>
<feature type="non-terminal residue" evidence="1">
    <location>
        <position position="216"/>
    </location>
</feature>
<organism evidence="1 2">
    <name type="scientific">Dentiscutata heterogama</name>
    <dbReference type="NCBI Taxonomy" id="1316150"/>
    <lineage>
        <taxon>Eukaryota</taxon>
        <taxon>Fungi</taxon>
        <taxon>Fungi incertae sedis</taxon>
        <taxon>Mucoromycota</taxon>
        <taxon>Glomeromycotina</taxon>
        <taxon>Glomeromycetes</taxon>
        <taxon>Diversisporales</taxon>
        <taxon>Gigasporaceae</taxon>
        <taxon>Dentiscutata</taxon>
    </lineage>
</organism>
<name>A0ACA9LLS5_9GLOM</name>
<dbReference type="EMBL" id="CAJVPU010004771">
    <property type="protein sequence ID" value="CAG8537910.1"/>
    <property type="molecule type" value="Genomic_DNA"/>
</dbReference>
<sequence length="216" mass="24533">MSHLEESNRTDNEAHEIRSSETQPSKSRTMLRLLLMMFIDLFLPLLLYYILSKFLPTIWALALAGVPPAISVIVNLIIRKQVGVIGLLVVLAFIIGIILSVIQGDPRIFLLRESFVTGVFGLVFIITLIPVKIGSFKMRPLLYYNSKNLEVGNLEGLTEDEPIPDRYERYWRSYAGFRQTFIILTAVWGFGLLIEVPVRVFIIYHTATVDDAVYIG</sequence>
<keyword evidence="2" id="KW-1185">Reference proteome</keyword>
<proteinExistence type="predicted"/>
<evidence type="ECO:0000313" key="1">
    <source>
        <dbReference type="EMBL" id="CAG8537910.1"/>
    </source>
</evidence>